<dbReference type="RefSeq" id="WP_257120859.1">
    <property type="nucleotide sequence ID" value="NZ_CP099464.1"/>
</dbReference>
<feature type="domain" description="Trypsin-co-occurring" evidence="1">
    <location>
        <begin position="11"/>
        <end position="102"/>
    </location>
</feature>
<proteinExistence type="predicted"/>
<evidence type="ECO:0000313" key="3">
    <source>
        <dbReference type="Proteomes" id="UP001057561"/>
    </source>
</evidence>
<reference evidence="2" key="1">
    <citation type="submission" date="2022-06" db="EMBL/GenBank/DDBJ databases">
        <title>Nostosin G and Spiroidesin B from the Cyanobacterium Dolichospermum sp. NIES-1697.</title>
        <authorList>
            <person name="Phan C.-S."/>
            <person name="Mehjabin J.J."/>
            <person name="Anas A.R.J."/>
            <person name="Hayasaka M."/>
            <person name="Onoki R."/>
            <person name="Wang J."/>
            <person name="Umezawa T."/>
            <person name="Washio K."/>
            <person name="Morikawa M."/>
            <person name="Okino T."/>
        </authorList>
    </citation>
    <scope>NUCLEOTIDE SEQUENCE</scope>
    <source>
        <strain evidence="2">NIES-1697</strain>
    </source>
</reference>
<keyword evidence="3" id="KW-1185">Reference proteome</keyword>
<evidence type="ECO:0000313" key="2">
    <source>
        <dbReference type="EMBL" id="UUO14559.1"/>
    </source>
</evidence>
<organism evidence="2 3">
    <name type="scientific">Dolichospermum heterosporum TAC447</name>
    <dbReference type="NCBI Taxonomy" id="747523"/>
    <lineage>
        <taxon>Bacteria</taxon>
        <taxon>Bacillati</taxon>
        <taxon>Cyanobacteriota</taxon>
        <taxon>Cyanophyceae</taxon>
        <taxon>Nostocales</taxon>
        <taxon>Aphanizomenonaceae</taxon>
        <taxon>Dolichospermum</taxon>
        <taxon>Dolichospermum heterosporum</taxon>
    </lineage>
</organism>
<dbReference type="InterPro" id="IPR045794">
    <property type="entry name" value="Trypco1"/>
</dbReference>
<gene>
    <name evidence="2" type="ORF">NG743_21395</name>
</gene>
<dbReference type="Proteomes" id="UP001057561">
    <property type="component" value="Chromosome"/>
</dbReference>
<evidence type="ECO:0000259" key="1">
    <source>
        <dbReference type="Pfam" id="PF19493"/>
    </source>
</evidence>
<dbReference type="Pfam" id="PF19493">
    <property type="entry name" value="Trypco1"/>
    <property type="match status" value="1"/>
</dbReference>
<accession>A0ABY5LUT7</accession>
<dbReference type="NCBIfam" id="NF041216">
    <property type="entry name" value="CU044_2847_fam"/>
    <property type="match status" value="1"/>
</dbReference>
<sequence>MADRTKILPLKLSDGKIVKVEVTPIGEQPVSADTRVLQQATEIIKSIAEDVAGTLKDIKEAVKPDKFTVKLGLQIGVEAGQLTALIVKGTGTANLEITMEWGK</sequence>
<protein>
    <recommendedName>
        <fullName evidence="1">Trypsin-co-occurring domain-containing protein</fullName>
    </recommendedName>
</protein>
<dbReference type="EMBL" id="CP099464">
    <property type="protein sequence ID" value="UUO14559.1"/>
    <property type="molecule type" value="Genomic_DNA"/>
</dbReference>
<name>A0ABY5LUT7_9CYAN</name>